<gene>
    <name evidence="1" type="ORF">L3Q82_009701</name>
</gene>
<name>A0ACB8WF94_9TELE</name>
<dbReference type="Proteomes" id="UP000831701">
    <property type="component" value="Chromosome 11"/>
</dbReference>
<comment type="caution">
    <text evidence="1">The sequence shown here is derived from an EMBL/GenBank/DDBJ whole genome shotgun (WGS) entry which is preliminary data.</text>
</comment>
<proteinExistence type="predicted"/>
<accession>A0ACB8WF94</accession>
<reference evidence="1" key="1">
    <citation type="submission" date="2022-04" db="EMBL/GenBank/DDBJ databases">
        <title>Jade perch genome.</title>
        <authorList>
            <person name="Chao B."/>
        </authorList>
    </citation>
    <scope>NUCLEOTIDE SEQUENCE</scope>
    <source>
        <strain evidence="1">CB-2022</strain>
    </source>
</reference>
<evidence type="ECO:0000313" key="2">
    <source>
        <dbReference type="Proteomes" id="UP000831701"/>
    </source>
</evidence>
<sequence>MLGIKHQGQEEEQVQQDGINTLTVMDEKGQSKEEGGGTGDNVVSKPDDEYRIRGELDIQEENIVQVDNQDEVDLKEPVLQCVEEVLSETQQDVDLDQVEEAFELEEGGKVEPDKLGEGEVTSKEKQSTTDRGVDWQEYPSQVLKDTGTYWVENMKEQLTQQAFVEDEMGKAEEETMEGELEMAEEPVTVLDDEIEEIDESLSRKLEKQKPAIITDLVEDNIVKPKNEKYQELPEQKVEATKENEEKQKDEKGEVELDKNGRVKELKYAMENGILCPELHMLRKEEWGAARVLSPRRKDNDWIKRHQTEEERAPEVKDWKKELRPVKKDSWESEGGRKEWLKRETSPERKSLPRKEDWIKELKSVIKDESLPKKRDEQMKKKRVVLLEDGHSYVPQRQEMPEEKQEEVKLISHRRVGSPSLPQCRNSTTAQDLDYEISLYVKAGSDGESIGNCPFSQRLFMILWLKGIIFNVTTVDLKRKPADLQNLAPGTNPPFVTFNGEVKVDVNKIEEFLEEKLTPPRYPRLAPKHPEANTAGIDVFAKFSAYIKNQRKDTNDVQYIFNRVQCGFGSSRGREPRRPNPWTKTLAIGTWNVTSLGGKEPELVREVERYRLEIVRLTSTHSLGSGTQLLERGWTLPPLLLELPRFEAVDTRSLVPVRGGNPRTRMVDTEEVRDAVRLKKESYRTMLACGTPDAVDRYRQAKQAAARTVLEAKTRVWEEFGQDLQHVLEWFAAECEAAGMRISTSKSEAMVLDRKRVACPLRVGGEVLPQVEFKYLRALEKSLLKSLQRLDDFLRTPLPEEIDADAAGDVPESSRSFLDGSDLTLADCNLLPKLHILKVVAKKYRGFEIPMEMTGVWRYLNCAYQKEEFTSTCPAEREIEFAYLDVAKRIK</sequence>
<dbReference type="EMBL" id="CM041541">
    <property type="protein sequence ID" value="KAI3365932.1"/>
    <property type="molecule type" value="Genomic_DNA"/>
</dbReference>
<evidence type="ECO:0000313" key="1">
    <source>
        <dbReference type="EMBL" id="KAI3365932.1"/>
    </source>
</evidence>
<organism evidence="1 2">
    <name type="scientific">Scortum barcoo</name>
    <name type="common">barcoo grunter</name>
    <dbReference type="NCBI Taxonomy" id="214431"/>
    <lineage>
        <taxon>Eukaryota</taxon>
        <taxon>Metazoa</taxon>
        <taxon>Chordata</taxon>
        <taxon>Craniata</taxon>
        <taxon>Vertebrata</taxon>
        <taxon>Euteleostomi</taxon>
        <taxon>Actinopterygii</taxon>
        <taxon>Neopterygii</taxon>
        <taxon>Teleostei</taxon>
        <taxon>Neoteleostei</taxon>
        <taxon>Acanthomorphata</taxon>
        <taxon>Eupercaria</taxon>
        <taxon>Centrarchiformes</taxon>
        <taxon>Terapontoidei</taxon>
        <taxon>Terapontidae</taxon>
        <taxon>Scortum</taxon>
    </lineage>
</organism>
<keyword evidence="2" id="KW-1185">Reference proteome</keyword>
<protein>
    <submittedName>
        <fullName evidence="1">Uncharacterized protein</fullName>
    </submittedName>
</protein>